<keyword evidence="2" id="KW-1185">Reference proteome</keyword>
<organism evidence="1 2">
    <name type="scientific">Melastoma candidum</name>
    <dbReference type="NCBI Taxonomy" id="119954"/>
    <lineage>
        <taxon>Eukaryota</taxon>
        <taxon>Viridiplantae</taxon>
        <taxon>Streptophyta</taxon>
        <taxon>Embryophyta</taxon>
        <taxon>Tracheophyta</taxon>
        <taxon>Spermatophyta</taxon>
        <taxon>Magnoliopsida</taxon>
        <taxon>eudicotyledons</taxon>
        <taxon>Gunneridae</taxon>
        <taxon>Pentapetalae</taxon>
        <taxon>rosids</taxon>
        <taxon>malvids</taxon>
        <taxon>Myrtales</taxon>
        <taxon>Melastomataceae</taxon>
        <taxon>Melastomatoideae</taxon>
        <taxon>Melastomateae</taxon>
        <taxon>Melastoma</taxon>
    </lineage>
</organism>
<reference evidence="2" key="1">
    <citation type="journal article" date="2023" name="Front. Plant Sci.">
        <title>Chromosomal-level genome assembly of Melastoma candidum provides insights into trichome evolution.</title>
        <authorList>
            <person name="Zhong Y."/>
            <person name="Wu W."/>
            <person name="Sun C."/>
            <person name="Zou P."/>
            <person name="Liu Y."/>
            <person name="Dai S."/>
            <person name="Zhou R."/>
        </authorList>
    </citation>
    <scope>NUCLEOTIDE SEQUENCE [LARGE SCALE GENOMIC DNA]</scope>
</reference>
<dbReference type="EMBL" id="CM042886">
    <property type="protein sequence ID" value="KAI4339711.1"/>
    <property type="molecule type" value="Genomic_DNA"/>
</dbReference>
<dbReference type="Proteomes" id="UP001057402">
    <property type="component" value="Chromosome 7"/>
</dbReference>
<name>A0ACB9NUF4_9MYRT</name>
<proteinExistence type="predicted"/>
<gene>
    <name evidence="1" type="ORF">MLD38_024621</name>
</gene>
<protein>
    <submittedName>
        <fullName evidence="1">Uncharacterized protein</fullName>
    </submittedName>
</protein>
<comment type="caution">
    <text evidence="1">The sequence shown here is derived from an EMBL/GenBank/DDBJ whole genome shotgun (WGS) entry which is preliminary data.</text>
</comment>
<evidence type="ECO:0000313" key="1">
    <source>
        <dbReference type="EMBL" id="KAI4339711.1"/>
    </source>
</evidence>
<evidence type="ECO:0000313" key="2">
    <source>
        <dbReference type="Proteomes" id="UP001057402"/>
    </source>
</evidence>
<sequence length="436" mass="49348">MEMEEAEFVEMDPSGRYGRYDEILGEGAFKVVYRAFDEILGIEVAWNQVSIDHFHDSPAHLRRMFSEVDLLKSVKHGNVIKFLHSWVDEKSMNINIITELFTSGDLRRYRMKHKRVELKAIKKWGQQILHGIKYLHSHDPPIIHRDLKCNNIFVNGYDGQVKIGDLGLATVMQQRRARSVIGTPEFMAPELYDEEYNELVDIYSFGLCVLEMVTCECPYSECRNAAQIFKKVTSGIKPASLGKVNDPRVKEFIEKCLVPAEIRPSASDLLKDAFFTTAEDSKIQKPIASESSSRNCVATLQSYLQPKKSTRCDSFSLVGERADDGTINLTLIIASVGGDKTRNVQFSFFLNSDTVASVTTEMVEELELCFEDVDVVAELMQGLIERIAPGWTSSCLTDWEERNRSRNLCSINLLGTIHNEGEDGSNNVRLPIRVVT</sequence>
<accession>A0ACB9NUF4</accession>